<feature type="transmembrane region" description="Helical" evidence="1">
    <location>
        <begin position="354"/>
        <end position="372"/>
    </location>
</feature>
<feature type="domain" description="DUF3533" evidence="2">
    <location>
        <begin position="34"/>
        <end position="422"/>
    </location>
</feature>
<keyword evidence="1" id="KW-0472">Membrane</keyword>
<protein>
    <submittedName>
        <fullName evidence="3">RHTO0S08e02366g1_1</fullName>
    </submittedName>
</protein>
<reference evidence="3" key="1">
    <citation type="journal article" date="2014" name="Genome Announc.">
        <title>Draft genome sequence of Rhodosporidium toruloides CECT1137, an oleaginous yeast of biotechnological interest.</title>
        <authorList>
            <person name="Morin N."/>
            <person name="Calcas X."/>
            <person name="Devillers H."/>
            <person name="Durrens P."/>
            <person name="Sherman D.J."/>
            <person name="Nicaud J.-M."/>
            <person name="Neuveglise C."/>
        </authorList>
    </citation>
    <scope>NUCLEOTIDE SEQUENCE</scope>
    <source>
        <strain evidence="3">CECT1137</strain>
    </source>
</reference>
<feature type="transmembrane region" description="Helical" evidence="1">
    <location>
        <begin position="28"/>
        <end position="48"/>
    </location>
</feature>
<keyword evidence="1" id="KW-1133">Transmembrane helix</keyword>
<feature type="transmembrane region" description="Helical" evidence="1">
    <location>
        <begin position="407"/>
        <end position="432"/>
    </location>
</feature>
<accession>A0A061B121</accession>
<dbReference type="InterPro" id="IPR022703">
    <property type="entry name" value="DUF3533"/>
</dbReference>
<evidence type="ECO:0000259" key="2">
    <source>
        <dbReference type="Pfam" id="PF12051"/>
    </source>
</evidence>
<evidence type="ECO:0000313" key="3">
    <source>
        <dbReference type="EMBL" id="CDR43486.1"/>
    </source>
</evidence>
<evidence type="ECO:0000256" key="1">
    <source>
        <dbReference type="SAM" id="Phobius"/>
    </source>
</evidence>
<dbReference type="AlphaFoldDB" id="A0A061B121"/>
<proteinExistence type="predicted"/>
<name>A0A061B121_RHOTO</name>
<feature type="transmembrane region" description="Helical" evidence="1">
    <location>
        <begin position="282"/>
        <end position="303"/>
    </location>
</feature>
<dbReference type="EMBL" id="LK052943">
    <property type="protein sequence ID" value="CDR43486.1"/>
    <property type="molecule type" value="Genomic_DNA"/>
</dbReference>
<dbReference type="OrthoDB" id="2140105at2759"/>
<dbReference type="PANTHER" id="PTHR34814">
    <property type="entry name" value="NITROSOGUANIDINE RESISTANCE PROTEIN SNG1"/>
    <property type="match status" value="1"/>
</dbReference>
<organism evidence="3">
    <name type="scientific">Rhodotorula toruloides</name>
    <name type="common">Yeast</name>
    <name type="synonym">Rhodosporidium toruloides</name>
    <dbReference type="NCBI Taxonomy" id="5286"/>
    <lineage>
        <taxon>Eukaryota</taxon>
        <taxon>Fungi</taxon>
        <taxon>Dikarya</taxon>
        <taxon>Basidiomycota</taxon>
        <taxon>Pucciniomycotina</taxon>
        <taxon>Microbotryomycetes</taxon>
        <taxon>Sporidiobolales</taxon>
        <taxon>Sporidiobolaceae</taxon>
        <taxon>Rhodotorula</taxon>
    </lineage>
</organism>
<keyword evidence="1" id="KW-0812">Transmembrane</keyword>
<feature type="transmembrane region" description="Helical" evidence="1">
    <location>
        <begin position="244"/>
        <end position="261"/>
    </location>
</feature>
<sequence>MSEEKIRDFETSLWDPRMKGQRRQTFKILGMYFVLCSAAVWACLSIFWGSTYLLEHYFPNAKVYVYDFDSTASQNPLRGPAVVQYLRSTLDAPVHMGVIIRDPTGKTFDDVAKEIVGEKAWAAVVINANATSNFREAVAGTGGLLDGRWAPEGAISLVVSGARWYQVTDDYILPYLGEQMRTPTQQASRQAVARCLSTVTPATLGGLSQTQQAALLTPFSYQNTDLRPIHPNQWSGAAPQEAGLIYYTIFAFHISIFLFFSRMPFLGAIKKQGVRMTWLSTCALRFLPTLPAYVLLSLSYSLINKAFMIPVDGNGYAKFGPQGGFMIFWMLNLMTLFALGFAMESMITLLTLKFFPFFLISWIILNISSSFFPPTFAEKFYHYGYGMPFYHSITGARYIMYGTRDRLGLNFGVLTAWTVLSVVTTCLFELMWRRIEERKERKERAKDVEGQSS</sequence>
<dbReference type="PANTHER" id="PTHR34814:SF1">
    <property type="entry name" value="NITROSOGUANIDINE RESISTANCE PROTEIN SNG1"/>
    <property type="match status" value="1"/>
</dbReference>
<dbReference type="GO" id="GO:0016020">
    <property type="term" value="C:membrane"/>
    <property type="evidence" value="ECO:0007669"/>
    <property type="project" value="TreeGrafter"/>
</dbReference>
<dbReference type="InterPro" id="IPR053001">
    <property type="entry name" value="MNNG_permease-like"/>
</dbReference>
<gene>
    <name evidence="3" type="ORF">RHTO0S_08e02366g</name>
</gene>
<feature type="transmembrane region" description="Helical" evidence="1">
    <location>
        <begin position="323"/>
        <end position="342"/>
    </location>
</feature>
<dbReference type="Pfam" id="PF12051">
    <property type="entry name" value="DUF3533"/>
    <property type="match status" value="1"/>
</dbReference>